<accession>W7QIA0</accession>
<dbReference type="Gene3D" id="1.25.40.10">
    <property type="entry name" value="Tetratricopeptide repeat domain"/>
    <property type="match status" value="1"/>
</dbReference>
<comment type="caution">
    <text evidence="3">The sequence shown here is derived from an EMBL/GenBank/DDBJ whole genome shotgun (WGS) entry which is preliminary data.</text>
</comment>
<dbReference type="SUPFAM" id="SSF48452">
    <property type="entry name" value="TPR-like"/>
    <property type="match status" value="1"/>
</dbReference>
<dbReference type="SUPFAM" id="SSF56925">
    <property type="entry name" value="OMPA-like"/>
    <property type="match status" value="1"/>
</dbReference>
<dbReference type="Proteomes" id="UP000019276">
    <property type="component" value="Unassembled WGS sequence"/>
</dbReference>
<dbReference type="PROSITE" id="PS50005">
    <property type="entry name" value="TPR"/>
    <property type="match status" value="2"/>
</dbReference>
<feature type="signal peptide" evidence="2">
    <location>
        <begin position="1"/>
        <end position="25"/>
    </location>
</feature>
<evidence type="ECO:0000313" key="3">
    <source>
        <dbReference type="EMBL" id="EWH11571.1"/>
    </source>
</evidence>
<dbReference type="EMBL" id="ARZY01000004">
    <property type="protein sequence ID" value="EWH11571.1"/>
    <property type="molecule type" value="Genomic_DNA"/>
</dbReference>
<dbReference type="Pfam" id="PF14559">
    <property type="entry name" value="TPR_19"/>
    <property type="match status" value="1"/>
</dbReference>
<feature type="chain" id="PRO_5004898118" evidence="2">
    <location>
        <begin position="26"/>
        <end position="450"/>
    </location>
</feature>
<dbReference type="AlphaFoldDB" id="W7QIA0"/>
<name>W7QIA0_9ALTE</name>
<evidence type="ECO:0000256" key="1">
    <source>
        <dbReference type="PROSITE-ProRule" id="PRU00339"/>
    </source>
</evidence>
<protein>
    <submittedName>
        <fullName evidence="3">Uncharacterized protein</fullName>
    </submittedName>
</protein>
<keyword evidence="1" id="KW-0802">TPR repeat</keyword>
<sequence>MFSTAKNLTKMISASLLVFTCCANAQTDERKYLIKLVEAGLYQDAFELAESLFDQYAGDADFDYLYGLSARQAGKHQEAIFAFERVVMNRPNNLNARYALAVAYYEVDNLVAAKREFENLLKLQPTNKLIAQTERYLSLIQQKSVRLDPVWSGFAGISLGYDSNVNSGLGDELYPIPVAGVGVFELQFPVESDNFSKLSANLAYRYPTAKFNAWFASASASHTQNKQYTDFNKSSLDIIAGYTHRIGALQLRANTFLQSFWYGDEKYHNMMAVMASANFAIDQSDSVQLSGNYSAINNEVNDNLDSNSAMVRLEYIKQLDSGRLTFATAFRDENVKNFNQASQQYERTINSLSINWMHQFESLGLVRLGWQYQLAKHQHLNQIFKDVDGVSPFFTEKRKDNNIIYQIGHEYALAESWRWRTQVRLSRKNSNQFVYSFDRNVVNTGIRYLF</sequence>
<gene>
    <name evidence="3" type="ORF">DS2_03645</name>
</gene>
<evidence type="ECO:0000256" key="2">
    <source>
        <dbReference type="SAM" id="SignalP"/>
    </source>
</evidence>
<dbReference type="eggNOG" id="COG0457">
    <property type="taxonomic scope" value="Bacteria"/>
</dbReference>
<dbReference type="InterPro" id="IPR011990">
    <property type="entry name" value="TPR-like_helical_dom_sf"/>
</dbReference>
<keyword evidence="2" id="KW-0732">Signal</keyword>
<feature type="repeat" description="TPR" evidence="1">
    <location>
        <begin position="60"/>
        <end position="93"/>
    </location>
</feature>
<dbReference type="STRING" id="1328313.DS2_03645"/>
<proteinExistence type="predicted"/>
<dbReference type="InterPro" id="IPR019734">
    <property type="entry name" value="TPR_rpt"/>
</dbReference>
<feature type="repeat" description="TPR" evidence="1">
    <location>
        <begin position="94"/>
        <end position="127"/>
    </location>
</feature>
<dbReference type="InterPro" id="IPR011250">
    <property type="entry name" value="OMP/PagP_B-barrel"/>
</dbReference>
<reference evidence="3 4" key="1">
    <citation type="journal article" date="2014" name="Genome Announc.">
        <title>Draft Genome Sequence of the Agar-Degrading Bacterium Catenovulum sp. Strain DS-2, Isolated from Intestines of Haliotis diversicolor.</title>
        <authorList>
            <person name="Shan D."/>
            <person name="Li X."/>
            <person name="Gu Z."/>
            <person name="Wei G."/>
            <person name="Gao Z."/>
            <person name="Shao Z."/>
        </authorList>
    </citation>
    <scope>NUCLEOTIDE SEQUENCE [LARGE SCALE GENOMIC DNA]</scope>
    <source>
        <strain evidence="3 4">DS-2</strain>
    </source>
</reference>
<keyword evidence="4" id="KW-1185">Reference proteome</keyword>
<evidence type="ECO:0000313" key="4">
    <source>
        <dbReference type="Proteomes" id="UP000019276"/>
    </source>
</evidence>
<organism evidence="3 4">
    <name type="scientific">Catenovulum agarivorans DS-2</name>
    <dbReference type="NCBI Taxonomy" id="1328313"/>
    <lineage>
        <taxon>Bacteria</taxon>
        <taxon>Pseudomonadati</taxon>
        <taxon>Pseudomonadota</taxon>
        <taxon>Gammaproteobacteria</taxon>
        <taxon>Alteromonadales</taxon>
        <taxon>Alteromonadaceae</taxon>
        <taxon>Catenovulum</taxon>
    </lineage>
</organism>